<comment type="caution">
    <text evidence="2">The sequence shown here is derived from an EMBL/GenBank/DDBJ whole genome shotgun (WGS) entry which is preliminary data.</text>
</comment>
<sequence length="45" mass="4719">MTAGSDLHRPRSTLTRLCHNTRSVRPQRSGALLNSSIAASGSSAP</sequence>
<reference evidence="2 3" key="1">
    <citation type="submission" date="2024-09" db="EMBL/GenBank/DDBJ databases">
        <authorList>
            <person name="Sun Q."/>
            <person name="Mori K."/>
        </authorList>
    </citation>
    <scope>NUCLEOTIDE SEQUENCE [LARGE SCALE GENOMIC DNA]</scope>
    <source>
        <strain evidence="2 3">CCM 7609</strain>
    </source>
</reference>
<protein>
    <submittedName>
        <fullName evidence="2">Uncharacterized protein</fullName>
    </submittedName>
</protein>
<evidence type="ECO:0000313" key="3">
    <source>
        <dbReference type="Proteomes" id="UP001589575"/>
    </source>
</evidence>
<keyword evidence="3" id="KW-1185">Reference proteome</keyword>
<dbReference type="EMBL" id="JBHMFI010000001">
    <property type="protein sequence ID" value="MFB9070304.1"/>
    <property type="molecule type" value="Genomic_DNA"/>
</dbReference>
<dbReference type="Proteomes" id="UP001589575">
    <property type="component" value="Unassembled WGS sequence"/>
</dbReference>
<gene>
    <name evidence="2" type="ORF">ACFFX0_03535</name>
</gene>
<evidence type="ECO:0000256" key="1">
    <source>
        <dbReference type="SAM" id="MobiDB-lite"/>
    </source>
</evidence>
<organism evidence="2 3">
    <name type="scientific">Citricoccus parietis</name>
    <dbReference type="NCBI Taxonomy" id="592307"/>
    <lineage>
        <taxon>Bacteria</taxon>
        <taxon>Bacillati</taxon>
        <taxon>Actinomycetota</taxon>
        <taxon>Actinomycetes</taxon>
        <taxon>Micrococcales</taxon>
        <taxon>Micrococcaceae</taxon>
        <taxon>Citricoccus</taxon>
    </lineage>
</organism>
<proteinExistence type="predicted"/>
<name>A0ABV5FUE4_9MICC</name>
<accession>A0ABV5FUE4</accession>
<evidence type="ECO:0000313" key="2">
    <source>
        <dbReference type="EMBL" id="MFB9070304.1"/>
    </source>
</evidence>
<feature type="region of interest" description="Disordered" evidence="1">
    <location>
        <begin position="1"/>
        <end position="45"/>
    </location>
</feature>
<feature type="compositionally biased region" description="Polar residues" evidence="1">
    <location>
        <begin position="12"/>
        <end position="45"/>
    </location>
</feature>